<dbReference type="EMBL" id="JACBZT010000001">
    <property type="protein sequence ID" value="NYJ08345.1"/>
    <property type="molecule type" value="Genomic_DNA"/>
</dbReference>
<proteinExistence type="predicted"/>
<name>A0A853CK92_9ACTN</name>
<reference evidence="1 2" key="1">
    <citation type="submission" date="2020-07" db="EMBL/GenBank/DDBJ databases">
        <title>Sequencing the genomes of 1000 actinobacteria strains.</title>
        <authorList>
            <person name="Klenk H.-P."/>
        </authorList>
    </citation>
    <scope>NUCLEOTIDE SEQUENCE [LARGE SCALE GENOMIC DNA]</scope>
    <source>
        <strain evidence="1 2">DSM 104001</strain>
    </source>
</reference>
<dbReference type="AlphaFoldDB" id="A0A853CK92"/>
<protein>
    <submittedName>
        <fullName evidence="1">Uncharacterized protein</fullName>
    </submittedName>
</protein>
<dbReference type="Proteomes" id="UP000541969">
    <property type="component" value="Unassembled WGS sequence"/>
</dbReference>
<evidence type="ECO:0000313" key="1">
    <source>
        <dbReference type="EMBL" id="NYJ08345.1"/>
    </source>
</evidence>
<keyword evidence="2" id="KW-1185">Reference proteome</keyword>
<dbReference type="RefSeq" id="WP_179720856.1">
    <property type="nucleotide sequence ID" value="NZ_JACBZT010000001.1"/>
</dbReference>
<evidence type="ECO:0000313" key="2">
    <source>
        <dbReference type="Proteomes" id="UP000541969"/>
    </source>
</evidence>
<gene>
    <name evidence="1" type="ORF">GGQ55_004623</name>
</gene>
<accession>A0A853CK92</accession>
<organism evidence="1 2">
    <name type="scientific">Petropleomorpha daqingensis</name>
    <dbReference type="NCBI Taxonomy" id="2026353"/>
    <lineage>
        <taxon>Bacteria</taxon>
        <taxon>Bacillati</taxon>
        <taxon>Actinomycetota</taxon>
        <taxon>Actinomycetes</taxon>
        <taxon>Geodermatophilales</taxon>
        <taxon>Geodermatophilaceae</taxon>
        <taxon>Petropleomorpha</taxon>
    </lineage>
</organism>
<sequence>MSNTFYVARTDGLDVVTGGAHSDRWRTEDAAATYERRAAARKRHGYRGRRWQRKAARPDF</sequence>
<comment type="caution">
    <text evidence="1">The sequence shown here is derived from an EMBL/GenBank/DDBJ whole genome shotgun (WGS) entry which is preliminary data.</text>
</comment>